<keyword evidence="4" id="KW-1185">Reference proteome</keyword>
<evidence type="ECO:0000313" key="2">
    <source>
        <dbReference type="EMBL" id="RWS01899.1"/>
    </source>
</evidence>
<dbReference type="EMBL" id="NCKU01008428">
    <property type="protein sequence ID" value="RWS01901.1"/>
    <property type="molecule type" value="Genomic_DNA"/>
</dbReference>
<organism evidence="3 4">
    <name type="scientific">Dinothrombium tinctorium</name>
    <dbReference type="NCBI Taxonomy" id="1965070"/>
    <lineage>
        <taxon>Eukaryota</taxon>
        <taxon>Metazoa</taxon>
        <taxon>Ecdysozoa</taxon>
        <taxon>Arthropoda</taxon>
        <taxon>Chelicerata</taxon>
        <taxon>Arachnida</taxon>
        <taxon>Acari</taxon>
        <taxon>Acariformes</taxon>
        <taxon>Trombidiformes</taxon>
        <taxon>Prostigmata</taxon>
        <taxon>Anystina</taxon>
        <taxon>Parasitengona</taxon>
        <taxon>Trombidioidea</taxon>
        <taxon>Trombidiidae</taxon>
        <taxon>Dinothrombium</taxon>
    </lineage>
</organism>
<dbReference type="EMBL" id="NCKU01008433">
    <property type="protein sequence ID" value="RWS01899.1"/>
    <property type="molecule type" value="Genomic_DNA"/>
</dbReference>
<dbReference type="OrthoDB" id="258495at2759"/>
<proteinExistence type="predicted"/>
<gene>
    <name evidence="3" type="ORF">B4U79_16668</name>
    <name evidence="2" type="ORF">B4U79_16669</name>
</gene>
<comment type="caution">
    <text evidence="3">The sequence shown here is derived from an EMBL/GenBank/DDBJ whole genome shotgun (WGS) entry which is preliminary data.</text>
</comment>
<sequence>MTSGKYFWQFKFTTSFTGSVYAGVTSEEYFSPGYGIRGLFYGNTLSSGRVTYESFGEVIRGNDTVDILLDLKKNSLKMYVFHNKHPLGLAFDIKGPYPTPLFPAAIFYNPGEVEITKLNEIPTNLERELSFFTGFEGRWNFESVKYKGKVVSNPGWRKYALDIFMVRSRLYPSKEEKVADRSNWNSYYLTFRIRNRIKALLTKESENNFTITRQPTSLITVHGAKKEAENYVHKLIGDFTRLSFNETTLTLFGNDGLKMTFKKGKIQPPKVITESPFNDTLARN</sequence>
<accession>A0A3S3NU55</accession>
<dbReference type="CDD" id="cd11709">
    <property type="entry name" value="SPRY"/>
    <property type="match status" value="1"/>
</dbReference>
<reference evidence="3 4" key="1">
    <citation type="journal article" date="2018" name="Gigascience">
        <title>Genomes of trombidid mites reveal novel predicted allergens and laterally-transferred genes associated with secondary metabolism.</title>
        <authorList>
            <person name="Dong X."/>
            <person name="Chaisiri K."/>
            <person name="Xia D."/>
            <person name="Armstrong S.D."/>
            <person name="Fang Y."/>
            <person name="Donnelly M.J."/>
            <person name="Kadowaki T."/>
            <person name="McGarry J.W."/>
            <person name="Darby A.C."/>
            <person name="Makepeace B.L."/>
        </authorList>
    </citation>
    <scope>NUCLEOTIDE SEQUENCE [LARGE SCALE GENOMIC DNA]</scope>
    <source>
        <strain evidence="3">UoL-WK</strain>
    </source>
</reference>
<feature type="domain" description="B30.2/SPRY" evidence="1">
    <location>
        <begin position="1"/>
        <end position="123"/>
    </location>
</feature>
<dbReference type="Gene3D" id="2.60.120.920">
    <property type="match status" value="1"/>
</dbReference>
<evidence type="ECO:0000313" key="4">
    <source>
        <dbReference type="Proteomes" id="UP000285301"/>
    </source>
</evidence>
<dbReference type="SUPFAM" id="SSF49899">
    <property type="entry name" value="Concanavalin A-like lectins/glucanases"/>
    <property type="match status" value="1"/>
</dbReference>
<dbReference type="InterPro" id="IPR001870">
    <property type="entry name" value="B30.2/SPRY"/>
</dbReference>
<dbReference type="InterPro" id="IPR043136">
    <property type="entry name" value="B30.2/SPRY_sf"/>
</dbReference>
<dbReference type="InterPro" id="IPR013320">
    <property type="entry name" value="ConA-like_dom_sf"/>
</dbReference>
<reference evidence="3" key="2">
    <citation type="submission" date="2018-11" db="EMBL/GenBank/DDBJ databases">
        <title>Trombidioid mite genomics.</title>
        <authorList>
            <person name="Dong X."/>
        </authorList>
    </citation>
    <scope>NUCLEOTIDE SEQUENCE</scope>
    <source>
        <strain evidence="3">UoL-WK</strain>
    </source>
</reference>
<name>A0A3S3NU55_9ACAR</name>
<dbReference type="AlphaFoldDB" id="A0A3S3NU55"/>
<dbReference type="Proteomes" id="UP000285301">
    <property type="component" value="Unassembled WGS sequence"/>
</dbReference>
<evidence type="ECO:0000313" key="3">
    <source>
        <dbReference type="EMBL" id="RWS01901.1"/>
    </source>
</evidence>
<dbReference type="PROSITE" id="PS50188">
    <property type="entry name" value="B302_SPRY"/>
    <property type="match status" value="1"/>
</dbReference>
<protein>
    <recommendedName>
        <fullName evidence="1">B30.2/SPRY domain-containing protein</fullName>
    </recommendedName>
</protein>
<evidence type="ECO:0000259" key="1">
    <source>
        <dbReference type="PROSITE" id="PS50188"/>
    </source>
</evidence>